<dbReference type="InterPro" id="IPR043148">
    <property type="entry name" value="TagF_C"/>
</dbReference>
<dbReference type="Proteomes" id="UP001324533">
    <property type="component" value="Chromosome"/>
</dbReference>
<dbReference type="Pfam" id="PF04464">
    <property type="entry name" value="Glyphos_transf"/>
    <property type="match status" value="1"/>
</dbReference>
<organism evidence="2 3">
    <name type="scientific">Microbacterium invictum</name>
    <dbReference type="NCBI Taxonomy" id="515415"/>
    <lineage>
        <taxon>Bacteria</taxon>
        <taxon>Bacillati</taxon>
        <taxon>Actinomycetota</taxon>
        <taxon>Actinomycetes</taxon>
        <taxon>Micrococcales</taxon>
        <taxon>Microbacteriaceae</taxon>
        <taxon>Microbacterium</taxon>
    </lineage>
</organism>
<accession>A0ABZ0VGT4</accession>
<name>A0ABZ0VGT4_9MICO</name>
<protein>
    <submittedName>
        <fullName evidence="2">CDP-glycerol glycerophosphotransferase family protein</fullName>
    </submittedName>
</protein>
<dbReference type="EMBL" id="CP139779">
    <property type="protein sequence ID" value="WQB71836.1"/>
    <property type="molecule type" value="Genomic_DNA"/>
</dbReference>
<sequence>MKWVSDAGKAVALVRRALENRAAVADVRRRQAAARPHPSDHYRIAVYFADGAVNMYQMRQWYRPLQELARTWPVVVLSRAVTGARALMEDDALPVAFVPTVRDLEQFLVAEDIRIVFYVNQNTRNFQMFRYGRRWHVFINHGESDKMYMTTNQYKAYDVAFIAGEAARERLSRVLWDYDLDRRTRQIGRPQADHYSGSVPYPDDDRTVVLYAPTWEGDRPSAHYGSIRTHGEALVSALLATGRHRVVYRPHPRSGVVDHEYGAANRRIIAAIADANAADPSAHHVFDDRPELGWQLAAADIAIADISAMVYDRLAAGKPLLITRPADPAAAVDAHGYLSACEWLDADRASEIVAEADRVLRDPEAVSRLQRWVRHYFGDTSPGAATARFHAAVAELMAAWEEWHLRSADADGDGDDANDVQDSPDREGDEELD</sequence>
<evidence type="ECO:0000313" key="2">
    <source>
        <dbReference type="EMBL" id="WQB71836.1"/>
    </source>
</evidence>
<dbReference type="RefSeq" id="WP_322411949.1">
    <property type="nucleotide sequence ID" value="NZ_CP139779.1"/>
</dbReference>
<evidence type="ECO:0000256" key="1">
    <source>
        <dbReference type="SAM" id="MobiDB-lite"/>
    </source>
</evidence>
<dbReference type="SUPFAM" id="SSF53756">
    <property type="entry name" value="UDP-Glycosyltransferase/glycogen phosphorylase"/>
    <property type="match status" value="1"/>
</dbReference>
<keyword evidence="3" id="KW-1185">Reference proteome</keyword>
<dbReference type="InterPro" id="IPR007554">
    <property type="entry name" value="Glycerophosphate_synth"/>
</dbReference>
<proteinExistence type="predicted"/>
<reference evidence="2 3" key="1">
    <citation type="submission" date="2023-06" db="EMBL/GenBank/DDBJ databases">
        <title>Rock-solubilizing bacteria, Microbacterium invictum, promotes re-establishment of vegetation in rocky wasteland by accelerating rock bio-weathering and reshaping soil bacterial community.</title>
        <authorList>
            <person name="Liu C."/>
        </authorList>
    </citation>
    <scope>NUCLEOTIDE SEQUENCE [LARGE SCALE GENOMIC DNA]</scope>
    <source>
        <strain evidence="2 3">X-18</strain>
    </source>
</reference>
<feature type="compositionally biased region" description="Acidic residues" evidence="1">
    <location>
        <begin position="410"/>
        <end position="419"/>
    </location>
</feature>
<evidence type="ECO:0000313" key="3">
    <source>
        <dbReference type="Proteomes" id="UP001324533"/>
    </source>
</evidence>
<feature type="region of interest" description="Disordered" evidence="1">
    <location>
        <begin position="407"/>
        <end position="433"/>
    </location>
</feature>
<dbReference type="Gene3D" id="3.40.50.12580">
    <property type="match status" value="1"/>
</dbReference>
<gene>
    <name evidence="2" type="ORF">T9R20_07780</name>
</gene>